<keyword evidence="3" id="KW-0597">Phosphoprotein</keyword>
<dbReference type="Gene3D" id="3.30.450.20">
    <property type="entry name" value="PAS domain"/>
    <property type="match status" value="1"/>
</dbReference>
<evidence type="ECO:0000256" key="2">
    <source>
        <dbReference type="ARBA" id="ARBA00012438"/>
    </source>
</evidence>
<dbReference type="SUPFAM" id="SSF48452">
    <property type="entry name" value="TPR-like"/>
    <property type="match status" value="2"/>
</dbReference>
<dbReference type="InterPro" id="IPR019734">
    <property type="entry name" value="TPR_rpt"/>
</dbReference>
<dbReference type="InterPro" id="IPR011990">
    <property type="entry name" value="TPR-like_helical_dom_sf"/>
</dbReference>
<dbReference type="InterPro" id="IPR036890">
    <property type="entry name" value="HATPase_C_sf"/>
</dbReference>
<dbReference type="InterPro" id="IPR011495">
    <property type="entry name" value="Sig_transdc_His_kin_sub2_dim/P"/>
</dbReference>
<dbReference type="Pfam" id="PF02518">
    <property type="entry name" value="HATPase_c"/>
    <property type="match status" value="1"/>
</dbReference>
<sequence length="848" mass="97679">MQQYKKAFFFILATIFILVVSPFLSFPQLKDSVHSQLVLQLQKSKADTNRVSILLKLGQYYIQREYYLYKTGNPRTQLDSACYFADEAHHLSQALKYENGKHEANLIKGDALIRKNEIRSALIMLGILNDSTRFRLLIILGQHYLFHTDRTQKDLDSSMHFLEQANKIAMSHPAEKWKPERIHIKAMLSFMTEGLQQSKKLYQTAIDKISLPGNEEKEALLWHELATLIPLREKTGVTRLYCFEKMYSLYKKSGNQERQAWVLKTIADIHLVEGKLDLAETELLDVLELYKGIGYRDLHYIYDLLAVTCRYKGDFSKCIFYGSKAIESVEATHDSVSATTFYSRLANMYRESGQPDKSVEWYSKALRDRVFKGDNNDYVFRDAFFFARELVKLKRAREALWYILDIHAKNKPFGVHAEACLLGSLAFCYHAVKQERQAEKYYAALIKLSDQLQQDNEITTDIHYELGQYFIGKTQYRKAAVYLQKALNTAEATHSYPEAKEIHLLLFRADSGMGNYPSAMKHLLRHKLLNDSLFNETRSWQMEELRVQYETAKKEKDIETLNNQYQLQRIGVEQANRTKNITLAFVVLLVIIVGLLFNRYLLKNKSNHKLQVHQKELDQKNTFLETLNTKQHVLLKEKEWLVKEIHHRVKNNLQMVTSLLNSQAAYLDNDAAVLAIKDSLRRMQAMSLIHQKLYLSGNISTISMPEYIEELLSYLHESFDTGSRIVFQQTIAPIDLDVSQAIPLGLIINECIVNAIKYAFPGDRKGIVSINLQSIEEDHALLNISDNGVGLPVDFDVMKPNSLGLKLVQGLTKQLNGNVNIISENGLSVIIRFEVMSKHISDEPFVNS</sequence>
<dbReference type="PROSITE" id="PS50109">
    <property type="entry name" value="HIS_KIN"/>
    <property type="match status" value="1"/>
</dbReference>
<dbReference type="SMART" id="SM00028">
    <property type="entry name" value="TPR"/>
    <property type="match status" value="5"/>
</dbReference>
<reference evidence="10 11" key="1">
    <citation type="submission" date="2018-03" db="EMBL/GenBank/DDBJ databases">
        <title>Genomic Encyclopedia of Archaeal and Bacterial Type Strains, Phase II (KMG-II): from individual species to whole genera.</title>
        <authorList>
            <person name="Goeker M."/>
        </authorList>
    </citation>
    <scope>NUCLEOTIDE SEQUENCE [LARGE SCALE GENOMIC DNA]</scope>
    <source>
        <strain evidence="10 11">DSM 18107</strain>
    </source>
</reference>
<dbReference type="Gene3D" id="3.30.565.10">
    <property type="entry name" value="Histidine kinase-like ATPase, C-terminal domain"/>
    <property type="match status" value="1"/>
</dbReference>
<dbReference type="InterPro" id="IPR003594">
    <property type="entry name" value="HATPase_dom"/>
</dbReference>
<dbReference type="EC" id="2.7.13.3" evidence="2"/>
<dbReference type="Pfam" id="PF13181">
    <property type="entry name" value="TPR_8"/>
    <property type="match status" value="1"/>
</dbReference>
<evidence type="ECO:0000256" key="7">
    <source>
        <dbReference type="ARBA" id="ARBA00022840"/>
    </source>
</evidence>
<dbReference type="GO" id="GO:0004673">
    <property type="term" value="F:protein histidine kinase activity"/>
    <property type="evidence" value="ECO:0007669"/>
    <property type="project" value="UniProtKB-EC"/>
</dbReference>
<comment type="catalytic activity">
    <reaction evidence="1">
        <text>ATP + protein L-histidine = ADP + protein N-phospho-L-histidine.</text>
        <dbReference type="EC" id="2.7.13.3"/>
    </reaction>
</comment>
<dbReference type="Gene3D" id="1.25.40.10">
    <property type="entry name" value="Tetratricopeptide repeat domain"/>
    <property type="match status" value="2"/>
</dbReference>
<dbReference type="SMART" id="SM00387">
    <property type="entry name" value="HATPase_c"/>
    <property type="match status" value="1"/>
</dbReference>
<keyword evidence="4" id="KW-0808">Transferase</keyword>
<evidence type="ECO:0000256" key="8">
    <source>
        <dbReference type="SAM" id="Phobius"/>
    </source>
</evidence>
<dbReference type="AlphaFoldDB" id="A0A2P8GI37"/>
<evidence type="ECO:0000259" key="9">
    <source>
        <dbReference type="PROSITE" id="PS50109"/>
    </source>
</evidence>
<dbReference type="Pfam" id="PF07568">
    <property type="entry name" value="HisKA_2"/>
    <property type="match status" value="1"/>
</dbReference>
<keyword evidence="7" id="KW-0067">ATP-binding</keyword>
<gene>
    <name evidence="10" type="ORF">CLV42_103601</name>
</gene>
<evidence type="ECO:0000256" key="4">
    <source>
        <dbReference type="ARBA" id="ARBA00022679"/>
    </source>
</evidence>
<keyword evidence="11" id="KW-1185">Reference proteome</keyword>
<evidence type="ECO:0000256" key="3">
    <source>
        <dbReference type="ARBA" id="ARBA00022553"/>
    </source>
</evidence>
<accession>A0A2P8GI37</accession>
<comment type="caution">
    <text evidence="10">The sequence shown here is derived from an EMBL/GenBank/DDBJ whole genome shotgun (WGS) entry which is preliminary data.</text>
</comment>
<dbReference type="GO" id="GO:0005524">
    <property type="term" value="F:ATP binding"/>
    <property type="evidence" value="ECO:0007669"/>
    <property type="project" value="UniProtKB-KW"/>
</dbReference>
<evidence type="ECO:0000256" key="1">
    <source>
        <dbReference type="ARBA" id="ARBA00000085"/>
    </source>
</evidence>
<dbReference type="OrthoDB" id="1223659at2"/>
<organism evidence="10 11">
    <name type="scientific">Chitinophaga ginsengisoli</name>
    <dbReference type="NCBI Taxonomy" id="363837"/>
    <lineage>
        <taxon>Bacteria</taxon>
        <taxon>Pseudomonadati</taxon>
        <taxon>Bacteroidota</taxon>
        <taxon>Chitinophagia</taxon>
        <taxon>Chitinophagales</taxon>
        <taxon>Chitinophagaceae</taxon>
        <taxon>Chitinophaga</taxon>
    </lineage>
</organism>
<proteinExistence type="predicted"/>
<evidence type="ECO:0000256" key="6">
    <source>
        <dbReference type="ARBA" id="ARBA00022777"/>
    </source>
</evidence>
<evidence type="ECO:0000313" key="10">
    <source>
        <dbReference type="EMBL" id="PSL33618.1"/>
    </source>
</evidence>
<evidence type="ECO:0000313" key="11">
    <source>
        <dbReference type="Proteomes" id="UP000240978"/>
    </source>
</evidence>
<keyword evidence="8" id="KW-1133">Transmembrane helix</keyword>
<feature type="transmembrane region" description="Helical" evidence="8">
    <location>
        <begin position="581"/>
        <end position="602"/>
    </location>
</feature>
<dbReference type="InterPro" id="IPR005467">
    <property type="entry name" value="His_kinase_dom"/>
</dbReference>
<name>A0A2P8GI37_9BACT</name>
<keyword evidence="6 10" id="KW-0418">Kinase</keyword>
<dbReference type="Proteomes" id="UP000240978">
    <property type="component" value="Unassembled WGS sequence"/>
</dbReference>
<keyword evidence="8" id="KW-0472">Membrane</keyword>
<dbReference type="PANTHER" id="PTHR41523">
    <property type="entry name" value="TWO-COMPONENT SYSTEM SENSOR PROTEIN"/>
    <property type="match status" value="1"/>
</dbReference>
<evidence type="ECO:0000256" key="5">
    <source>
        <dbReference type="ARBA" id="ARBA00022741"/>
    </source>
</evidence>
<keyword evidence="8" id="KW-0812">Transmembrane</keyword>
<protein>
    <recommendedName>
        <fullName evidence="2">histidine kinase</fullName>
        <ecNumber evidence="2">2.7.13.3</ecNumber>
    </recommendedName>
</protein>
<dbReference type="SUPFAM" id="SSF55874">
    <property type="entry name" value="ATPase domain of HSP90 chaperone/DNA topoisomerase II/histidine kinase"/>
    <property type="match status" value="1"/>
</dbReference>
<dbReference type="PANTHER" id="PTHR41523:SF8">
    <property type="entry name" value="ETHYLENE RESPONSE SENSOR PROTEIN"/>
    <property type="match status" value="1"/>
</dbReference>
<dbReference type="EMBL" id="PYGK01000003">
    <property type="protein sequence ID" value="PSL33618.1"/>
    <property type="molecule type" value="Genomic_DNA"/>
</dbReference>
<feature type="domain" description="Histidine kinase" evidence="9">
    <location>
        <begin position="644"/>
        <end position="837"/>
    </location>
</feature>
<keyword evidence="5" id="KW-0547">Nucleotide-binding</keyword>